<sequence>AGKHVSDLFEDFRDGHNLISLLEVLSGQILPRERGEMRFHKIQNVQTVLDFLRHLGIKLVNIRAEDIVDGNPKLTLGLVSWLSGIVLFFCYKEKL</sequence>
<proteinExistence type="predicted"/>
<dbReference type="PANTHER" id="PTHR11915">
    <property type="entry name" value="SPECTRIN/FILAMIN RELATED CYTOSKELETAL PROTEIN"/>
    <property type="match status" value="1"/>
</dbReference>
<keyword evidence="4" id="KW-1185">Reference proteome</keyword>
<dbReference type="Pfam" id="PF00307">
    <property type="entry name" value="CH"/>
    <property type="match status" value="1"/>
</dbReference>
<dbReference type="InterPro" id="IPR001715">
    <property type="entry name" value="CH_dom"/>
</dbReference>
<dbReference type="SMART" id="SM00033">
    <property type="entry name" value="CH"/>
    <property type="match status" value="1"/>
</dbReference>
<keyword evidence="1" id="KW-0472">Membrane</keyword>
<reference evidence="3" key="1">
    <citation type="submission" date="2020-11" db="EMBL/GenBank/DDBJ databases">
        <authorList>
            <person name="Tran Van P."/>
        </authorList>
    </citation>
    <scope>NUCLEOTIDE SEQUENCE</scope>
</reference>
<dbReference type="EMBL" id="CAJPEV010000090">
    <property type="protein sequence ID" value="CAG0880403.1"/>
    <property type="molecule type" value="Genomic_DNA"/>
</dbReference>
<gene>
    <name evidence="3" type="ORF">DSTB1V02_LOCUS1055</name>
</gene>
<name>A0A7R8X1J9_9CRUS</name>
<dbReference type="EMBL" id="LR899607">
    <property type="protein sequence ID" value="CAD7241053.1"/>
    <property type="molecule type" value="Genomic_DNA"/>
</dbReference>
<dbReference type="InterPro" id="IPR036872">
    <property type="entry name" value="CH_dom_sf"/>
</dbReference>
<dbReference type="OrthoDB" id="18740at2759"/>
<protein>
    <recommendedName>
        <fullName evidence="2">Calponin-homology (CH) domain-containing protein</fullName>
    </recommendedName>
</protein>
<dbReference type="AlphaFoldDB" id="A0A7R8X1J9"/>
<accession>A0A7R8X1J9</accession>
<feature type="domain" description="Calponin-homology (CH)" evidence="2">
    <location>
        <begin position="1"/>
        <end position="87"/>
    </location>
</feature>
<evidence type="ECO:0000313" key="4">
    <source>
        <dbReference type="Proteomes" id="UP000677054"/>
    </source>
</evidence>
<organism evidence="3">
    <name type="scientific">Darwinula stevensoni</name>
    <dbReference type="NCBI Taxonomy" id="69355"/>
    <lineage>
        <taxon>Eukaryota</taxon>
        <taxon>Metazoa</taxon>
        <taxon>Ecdysozoa</taxon>
        <taxon>Arthropoda</taxon>
        <taxon>Crustacea</taxon>
        <taxon>Oligostraca</taxon>
        <taxon>Ostracoda</taxon>
        <taxon>Podocopa</taxon>
        <taxon>Podocopida</taxon>
        <taxon>Darwinulocopina</taxon>
        <taxon>Darwinuloidea</taxon>
        <taxon>Darwinulidae</taxon>
        <taxon>Darwinula</taxon>
    </lineage>
</organism>
<feature type="non-terminal residue" evidence="3">
    <location>
        <position position="95"/>
    </location>
</feature>
<dbReference type="Proteomes" id="UP000677054">
    <property type="component" value="Unassembled WGS sequence"/>
</dbReference>
<dbReference type="Gene3D" id="1.10.418.10">
    <property type="entry name" value="Calponin-like domain"/>
    <property type="match status" value="1"/>
</dbReference>
<keyword evidence="1" id="KW-1133">Transmembrane helix</keyword>
<dbReference type="SUPFAM" id="SSF47576">
    <property type="entry name" value="Calponin-homology domain, CH-domain"/>
    <property type="match status" value="1"/>
</dbReference>
<dbReference type="PROSITE" id="PS50021">
    <property type="entry name" value="CH"/>
    <property type="match status" value="1"/>
</dbReference>
<evidence type="ECO:0000259" key="2">
    <source>
        <dbReference type="PROSITE" id="PS50021"/>
    </source>
</evidence>
<feature type="transmembrane region" description="Helical" evidence="1">
    <location>
        <begin position="74"/>
        <end position="91"/>
    </location>
</feature>
<evidence type="ECO:0000256" key="1">
    <source>
        <dbReference type="SAM" id="Phobius"/>
    </source>
</evidence>
<keyword evidence="1" id="KW-0812">Transmembrane</keyword>
<evidence type="ECO:0000313" key="3">
    <source>
        <dbReference type="EMBL" id="CAD7241053.1"/>
    </source>
</evidence>